<dbReference type="EMBL" id="CAJVPQ010000944">
    <property type="protein sequence ID" value="CAG8521815.1"/>
    <property type="molecule type" value="Genomic_DNA"/>
</dbReference>
<gene>
    <name evidence="2" type="ORF">FCALED_LOCUS4738</name>
</gene>
<feature type="transmembrane region" description="Helical" evidence="1">
    <location>
        <begin position="20"/>
        <end position="43"/>
    </location>
</feature>
<evidence type="ECO:0000313" key="3">
    <source>
        <dbReference type="Proteomes" id="UP000789570"/>
    </source>
</evidence>
<evidence type="ECO:0000313" key="2">
    <source>
        <dbReference type="EMBL" id="CAG8521815.1"/>
    </source>
</evidence>
<reference evidence="2" key="1">
    <citation type="submission" date="2021-06" db="EMBL/GenBank/DDBJ databases">
        <authorList>
            <person name="Kallberg Y."/>
            <person name="Tangrot J."/>
            <person name="Rosling A."/>
        </authorList>
    </citation>
    <scope>NUCLEOTIDE SEQUENCE</scope>
    <source>
        <strain evidence="2">UK204</strain>
    </source>
</reference>
<dbReference type="Proteomes" id="UP000789570">
    <property type="component" value="Unassembled WGS sequence"/>
</dbReference>
<evidence type="ECO:0000256" key="1">
    <source>
        <dbReference type="SAM" id="Phobius"/>
    </source>
</evidence>
<dbReference type="AlphaFoldDB" id="A0A9N9A8I7"/>
<name>A0A9N9A8I7_9GLOM</name>
<proteinExistence type="predicted"/>
<keyword evidence="1" id="KW-0472">Membrane</keyword>
<protein>
    <submittedName>
        <fullName evidence="2">11225_t:CDS:1</fullName>
    </submittedName>
</protein>
<keyword evidence="1" id="KW-0812">Transmembrane</keyword>
<feature type="transmembrane region" description="Helical" evidence="1">
    <location>
        <begin position="113"/>
        <end position="134"/>
    </location>
</feature>
<dbReference type="OrthoDB" id="2333381at2759"/>
<keyword evidence="1" id="KW-1133">Transmembrane helix</keyword>
<feature type="transmembrane region" description="Helical" evidence="1">
    <location>
        <begin position="55"/>
        <end position="77"/>
    </location>
</feature>
<sequence length="149" mass="16617">MPVQQMANCCGCVRLKAGVLIISILWLIDGLIGSLSNIFVLASREITDITDLVTDFAYGIAGAEIVVHVYMIILIIVHRSSIMEECERYIETTSPEFGYACAQGYNYSLTFNIAYAIVVILLSVYFAMVVSAYARKIREETETQKEQAE</sequence>
<accession>A0A9N9A8I7</accession>
<comment type="caution">
    <text evidence="2">The sequence shown here is derived from an EMBL/GenBank/DDBJ whole genome shotgun (WGS) entry which is preliminary data.</text>
</comment>
<keyword evidence="3" id="KW-1185">Reference proteome</keyword>
<organism evidence="2 3">
    <name type="scientific">Funneliformis caledonium</name>
    <dbReference type="NCBI Taxonomy" id="1117310"/>
    <lineage>
        <taxon>Eukaryota</taxon>
        <taxon>Fungi</taxon>
        <taxon>Fungi incertae sedis</taxon>
        <taxon>Mucoromycota</taxon>
        <taxon>Glomeromycotina</taxon>
        <taxon>Glomeromycetes</taxon>
        <taxon>Glomerales</taxon>
        <taxon>Glomeraceae</taxon>
        <taxon>Funneliformis</taxon>
    </lineage>
</organism>